<feature type="compositionally biased region" description="Low complexity" evidence="1">
    <location>
        <begin position="125"/>
        <end position="152"/>
    </location>
</feature>
<dbReference type="EMBL" id="NEVJ01000003">
    <property type="protein sequence ID" value="OZI20173.1"/>
    <property type="molecule type" value="Genomic_DNA"/>
</dbReference>
<evidence type="ECO:0000256" key="1">
    <source>
        <dbReference type="SAM" id="MobiDB-lite"/>
    </source>
</evidence>
<accession>A0A261R739</accession>
<dbReference type="AlphaFoldDB" id="A0A261R739"/>
<dbReference type="OrthoDB" id="9943019at2"/>
<dbReference type="Proteomes" id="UP000216857">
    <property type="component" value="Unassembled WGS sequence"/>
</dbReference>
<feature type="compositionally biased region" description="Pro residues" evidence="1">
    <location>
        <begin position="165"/>
        <end position="181"/>
    </location>
</feature>
<organism evidence="2 3">
    <name type="scientific">Bordetella genomosp. 9</name>
    <dbReference type="NCBI Taxonomy" id="1416803"/>
    <lineage>
        <taxon>Bacteria</taxon>
        <taxon>Pseudomonadati</taxon>
        <taxon>Pseudomonadota</taxon>
        <taxon>Betaproteobacteria</taxon>
        <taxon>Burkholderiales</taxon>
        <taxon>Alcaligenaceae</taxon>
        <taxon>Bordetella</taxon>
    </lineage>
</organism>
<evidence type="ECO:0000313" key="3">
    <source>
        <dbReference type="Proteomes" id="UP000216857"/>
    </source>
</evidence>
<gene>
    <name evidence="2" type="ORF">CAL26_21775</name>
</gene>
<keyword evidence="3" id="KW-1185">Reference proteome</keyword>
<sequence>MAIQLPGASPSALGAAGMAGIETPRGRLGARVFRTCRSRVTRAARSISRLVERLIHARTPKTTLIGTRPGGGPRASLARLALRPVTGTCMMGGADIPAMSGSTAAAVAPGARPSAGAARIDDPDGSPGAWSSRSSSSPARTTSTGTPAGSPAYCGVRLKPGISPGTPPAQQPDAGMPPPLPARSKRLEDLFNGKLSPDSIRGSGA</sequence>
<feature type="region of interest" description="Disordered" evidence="1">
    <location>
        <begin position="107"/>
        <end position="205"/>
    </location>
</feature>
<dbReference type="RefSeq" id="WP_094848776.1">
    <property type="nucleotide sequence ID" value="NZ_NEVJ01000003.1"/>
</dbReference>
<protein>
    <submittedName>
        <fullName evidence="2">Uncharacterized protein</fullName>
    </submittedName>
</protein>
<reference evidence="2" key="1">
    <citation type="submission" date="2017-05" db="EMBL/GenBank/DDBJ databases">
        <title>Complete and WGS of Bordetella genogroups.</title>
        <authorList>
            <person name="Spilker T."/>
            <person name="Lipuma J."/>
        </authorList>
    </citation>
    <scope>NUCLEOTIDE SEQUENCE</scope>
    <source>
        <strain evidence="2">AU21707</strain>
    </source>
</reference>
<comment type="caution">
    <text evidence="2">The sequence shown here is derived from an EMBL/GenBank/DDBJ whole genome shotgun (WGS) entry which is preliminary data.</text>
</comment>
<name>A0A261R739_9BORD</name>
<feature type="compositionally biased region" description="Low complexity" evidence="1">
    <location>
        <begin position="107"/>
        <end position="118"/>
    </location>
</feature>
<proteinExistence type="predicted"/>
<evidence type="ECO:0000313" key="2">
    <source>
        <dbReference type="EMBL" id="OZI20173.1"/>
    </source>
</evidence>